<dbReference type="FunFam" id="2.60.40.10:FF:000145">
    <property type="entry name" value="Myosin light chain kinase, smooth muscle"/>
    <property type="match status" value="2"/>
</dbReference>
<dbReference type="InterPro" id="IPR055251">
    <property type="entry name" value="SOS1_NGEF_PH"/>
</dbReference>
<feature type="compositionally biased region" description="Basic and acidic residues" evidence="16">
    <location>
        <begin position="1708"/>
        <end position="1722"/>
    </location>
</feature>
<dbReference type="FunFam" id="2.60.40.10:FF:000032">
    <property type="entry name" value="palladin isoform X1"/>
    <property type="match status" value="1"/>
</dbReference>
<evidence type="ECO:0000256" key="1">
    <source>
        <dbReference type="ARBA" id="ARBA00004161"/>
    </source>
</evidence>
<feature type="domain" description="Ig-like" evidence="20">
    <location>
        <begin position="3370"/>
        <end position="3459"/>
    </location>
</feature>
<dbReference type="InterPro" id="IPR013098">
    <property type="entry name" value="Ig_I-set"/>
</dbReference>
<feature type="domain" description="Ig-like" evidence="20">
    <location>
        <begin position="2328"/>
        <end position="2417"/>
    </location>
</feature>
<feature type="region of interest" description="Disordered" evidence="16">
    <location>
        <begin position="422"/>
        <end position="692"/>
    </location>
</feature>
<comment type="subcellular location">
    <subcellularLocation>
        <location evidence="1">Cytoplasm</location>
        <location evidence="1">Myofibril</location>
        <location evidence="1">Sarcomere</location>
        <location evidence="1">A band</location>
    </subcellularLocation>
    <subcellularLocation>
        <location evidence="2">Secreted</location>
    </subcellularLocation>
</comment>
<name>A0A7E5WDI2_TRINI</name>
<dbReference type="SMART" id="SM00408">
    <property type="entry name" value="IGc2"/>
    <property type="match status" value="19"/>
</dbReference>
<dbReference type="PROSITE" id="PS50010">
    <property type="entry name" value="DH_2"/>
    <property type="match status" value="1"/>
</dbReference>
<feature type="domain" description="Fibronectin type-III" evidence="21">
    <location>
        <begin position="4052"/>
        <end position="4146"/>
    </location>
</feature>
<dbReference type="CDD" id="cd13325">
    <property type="entry name" value="PH_unc89"/>
    <property type="match status" value="1"/>
</dbReference>
<dbReference type="SUPFAM" id="SSF50729">
    <property type="entry name" value="PH domain-like"/>
    <property type="match status" value="1"/>
</dbReference>
<keyword evidence="8" id="KW-0547">Nucleotide-binding</keyword>
<protein>
    <recommendedName>
        <fullName evidence="15">Hemolin</fullName>
    </recommendedName>
</protein>
<dbReference type="Pfam" id="PF00621">
    <property type="entry name" value="RhoGEF"/>
    <property type="match status" value="1"/>
</dbReference>
<dbReference type="GO" id="GO:0005576">
    <property type="term" value="C:extracellular region"/>
    <property type="evidence" value="ECO:0007669"/>
    <property type="project" value="UniProtKB-SubCell"/>
</dbReference>
<dbReference type="InterPro" id="IPR011009">
    <property type="entry name" value="Kinase-like_dom_sf"/>
</dbReference>
<feature type="compositionally biased region" description="Low complexity" evidence="16">
    <location>
        <begin position="1529"/>
        <end position="1540"/>
    </location>
</feature>
<feature type="compositionally biased region" description="Basic and acidic residues" evidence="16">
    <location>
        <begin position="1541"/>
        <end position="1552"/>
    </location>
</feature>
<dbReference type="FunFam" id="2.60.40.10:FF:000919">
    <property type="entry name" value="Uncharacterized protein, isoform C"/>
    <property type="match status" value="1"/>
</dbReference>
<keyword evidence="7" id="KW-0677">Repeat</keyword>
<feature type="compositionally biased region" description="Polar residues" evidence="16">
    <location>
        <begin position="550"/>
        <end position="559"/>
    </location>
</feature>
<dbReference type="InterPro" id="IPR003599">
    <property type="entry name" value="Ig_sub"/>
</dbReference>
<keyword evidence="4" id="KW-0728">SH3 domain</keyword>
<dbReference type="CDD" id="cd00160">
    <property type="entry name" value="RhoGEF"/>
    <property type="match status" value="1"/>
</dbReference>
<feature type="domain" description="Ig-like" evidence="20">
    <location>
        <begin position="1351"/>
        <end position="1441"/>
    </location>
</feature>
<dbReference type="Pfam" id="PF07679">
    <property type="entry name" value="I-set"/>
    <property type="match status" value="20"/>
</dbReference>
<keyword evidence="22" id="KW-1185">Reference proteome</keyword>
<dbReference type="FunFam" id="2.60.40.10:FF:000873">
    <property type="entry name" value="Muscle M-line assembly protein unc-89"/>
    <property type="match status" value="1"/>
</dbReference>
<feature type="compositionally biased region" description="Low complexity" evidence="16">
    <location>
        <begin position="444"/>
        <end position="483"/>
    </location>
</feature>
<feature type="compositionally biased region" description="Polar residues" evidence="16">
    <location>
        <begin position="568"/>
        <end position="587"/>
    </location>
</feature>
<dbReference type="GO" id="GO:0005085">
    <property type="term" value="F:guanyl-nucleotide exchange factor activity"/>
    <property type="evidence" value="ECO:0007669"/>
    <property type="project" value="InterPro"/>
</dbReference>
<evidence type="ECO:0000256" key="11">
    <source>
        <dbReference type="ARBA" id="ARBA00023179"/>
    </source>
</evidence>
<feature type="compositionally biased region" description="Basic and acidic residues" evidence="16">
    <location>
        <begin position="1668"/>
        <end position="1682"/>
    </location>
</feature>
<dbReference type="Pfam" id="PF22697">
    <property type="entry name" value="SOS1_NGEF_PH"/>
    <property type="match status" value="1"/>
</dbReference>
<dbReference type="Gene3D" id="3.30.200.20">
    <property type="entry name" value="Phosphorylase Kinase, domain 1"/>
    <property type="match status" value="1"/>
</dbReference>
<evidence type="ECO:0000256" key="13">
    <source>
        <dbReference type="ARBA" id="ARBA00023319"/>
    </source>
</evidence>
<dbReference type="FunFam" id="2.60.40.10:FF:000940">
    <property type="entry name" value="Muscle M-line assembly protein unc-89"/>
    <property type="match status" value="1"/>
</dbReference>
<evidence type="ECO:0000256" key="14">
    <source>
        <dbReference type="ARBA" id="ARBA00061228"/>
    </source>
</evidence>
<feature type="compositionally biased region" description="Low complexity" evidence="16">
    <location>
        <begin position="493"/>
        <end position="502"/>
    </location>
</feature>
<evidence type="ECO:0000256" key="16">
    <source>
        <dbReference type="SAM" id="MobiDB-lite"/>
    </source>
</evidence>
<feature type="domain" description="Ig-like" evidence="20">
    <location>
        <begin position="2849"/>
        <end position="3004"/>
    </location>
</feature>
<keyword evidence="9" id="KW-0067">ATP-binding</keyword>
<evidence type="ECO:0000256" key="7">
    <source>
        <dbReference type="ARBA" id="ARBA00022737"/>
    </source>
</evidence>
<feature type="compositionally biased region" description="Low complexity" evidence="16">
    <location>
        <begin position="599"/>
        <end position="622"/>
    </location>
</feature>
<feature type="compositionally biased region" description="Polar residues" evidence="16">
    <location>
        <begin position="529"/>
        <end position="542"/>
    </location>
</feature>
<evidence type="ECO:0000259" key="19">
    <source>
        <dbReference type="PROSITE" id="PS50011"/>
    </source>
</evidence>
<evidence type="ECO:0000256" key="5">
    <source>
        <dbReference type="ARBA" id="ARBA00022490"/>
    </source>
</evidence>
<dbReference type="PROSITE" id="PS50011">
    <property type="entry name" value="PROTEIN_KINASE_DOM"/>
    <property type="match status" value="2"/>
</dbReference>
<dbReference type="PROSITE" id="PS50835">
    <property type="entry name" value="IG_LIKE"/>
    <property type="match status" value="16"/>
</dbReference>
<evidence type="ECO:0000256" key="10">
    <source>
        <dbReference type="ARBA" id="ARBA00023157"/>
    </source>
</evidence>
<dbReference type="GO" id="GO:0005524">
    <property type="term" value="F:ATP binding"/>
    <property type="evidence" value="ECO:0007669"/>
    <property type="project" value="UniProtKB-KW"/>
</dbReference>
<dbReference type="FunCoup" id="A0A7E5WDI2">
    <property type="interactions" value="50"/>
</dbReference>
<dbReference type="CDD" id="cd00096">
    <property type="entry name" value="Ig"/>
    <property type="match status" value="1"/>
</dbReference>
<evidence type="ECO:0000256" key="3">
    <source>
        <dbReference type="ARBA" id="ARBA00006692"/>
    </source>
</evidence>
<dbReference type="InterPro" id="IPR001849">
    <property type="entry name" value="PH_domain"/>
</dbReference>
<feature type="domain" description="Ig-like" evidence="20">
    <location>
        <begin position="3956"/>
        <end position="4046"/>
    </location>
</feature>
<dbReference type="RefSeq" id="XP_026738492.1">
    <property type="nucleotide sequence ID" value="XM_026882691.1"/>
</dbReference>
<feature type="domain" description="Ig-like" evidence="20">
    <location>
        <begin position="2716"/>
        <end position="2806"/>
    </location>
</feature>
<feature type="domain" description="Ig-like" evidence="20">
    <location>
        <begin position="2520"/>
        <end position="2613"/>
    </location>
</feature>
<keyword evidence="6" id="KW-0964">Secreted</keyword>
<dbReference type="SUPFAM" id="SSF48065">
    <property type="entry name" value="DBL homology domain (DH-domain)"/>
    <property type="match status" value="1"/>
</dbReference>
<accession>A0A7E5WDI2</accession>
<dbReference type="InterPro" id="IPR003961">
    <property type="entry name" value="FN3_dom"/>
</dbReference>
<feature type="compositionally biased region" description="Polar residues" evidence="16">
    <location>
        <begin position="506"/>
        <end position="521"/>
    </location>
</feature>
<dbReference type="FunFam" id="1.20.900.10:FF:000033">
    <property type="entry name" value="Muscle M-line assembly protein unc-89-like Protein"/>
    <property type="match status" value="1"/>
</dbReference>
<dbReference type="GO" id="GO:0060298">
    <property type="term" value="P:positive regulation of sarcomere organization"/>
    <property type="evidence" value="ECO:0007669"/>
    <property type="project" value="UniProtKB-ARBA"/>
</dbReference>
<dbReference type="PROSITE" id="PS50003">
    <property type="entry name" value="PH_DOMAIN"/>
    <property type="match status" value="1"/>
</dbReference>
<evidence type="ECO:0000259" key="18">
    <source>
        <dbReference type="PROSITE" id="PS50010"/>
    </source>
</evidence>
<dbReference type="FunFam" id="2.60.40.10:FF:000107">
    <property type="entry name" value="Myosin, light chain kinase a"/>
    <property type="match status" value="3"/>
</dbReference>
<dbReference type="GO" id="GO:0040017">
    <property type="term" value="P:positive regulation of locomotion"/>
    <property type="evidence" value="ECO:0007669"/>
    <property type="project" value="UniProtKB-ARBA"/>
</dbReference>
<dbReference type="FunFam" id="2.60.40.10:FF:001381">
    <property type="entry name" value="Uncharacterized protein, isoform C"/>
    <property type="match status" value="1"/>
</dbReference>
<dbReference type="Gene3D" id="1.20.900.10">
    <property type="entry name" value="Dbl homology (DH) domain"/>
    <property type="match status" value="1"/>
</dbReference>
<feature type="domain" description="Ig-like" evidence="20">
    <location>
        <begin position="988"/>
        <end position="1054"/>
    </location>
</feature>
<dbReference type="Pfam" id="PF00041">
    <property type="entry name" value="fn3"/>
    <property type="match status" value="1"/>
</dbReference>
<evidence type="ECO:0000256" key="9">
    <source>
        <dbReference type="ARBA" id="ARBA00022840"/>
    </source>
</evidence>
<organism evidence="22 23">
    <name type="scientific">Trichoplusia ni</name>
    <name type="common">Cabbage looper</name>
    <dbReference type="NCBI Taxonomy" id="7111"/>
    <lineage>
        <taxon>Eukaryota</taxon>
        <taxon>Metazoa</taxon>
        <taxon>Ecdysozoa</taxon>
        <taxon>Arthropoda</taxon>
        <taxon>Hexapoda</taxon>
        <taxon>Insecta</taxon>
        <taxon>Pterygota</taxon>
        <taxon>Neoptera</taxon>
        <taxon>Endopterygota</taxon>
        <taxon>Lepidoptera</taxon>
        <taxon>Glossata</taxon>
        <taxon>Ditrysia</taxon>
        <taxon>Noctuoidea</taxon>
        <taxon>Noctuidae</taxon>
        <taxon>Plusiinae</taxon>
        <taxon>Trichoplusia</taxon>
    </lineage>
</organism>
<feature type="compositionally biased region" description="Basic and acidic residues" evidence="16">
    <location>
        <begin position="1560"/>
        <end position="1609"/>
    </location>
</feature>
<feature type="compositionally biased region" description="Basic and acidic residues" evidence="16">
    <location>
        <begin position="1628"/>
        <end position="1653"/>
    </location>
</feature>
<dbReference type="FunFam" id="2.30.29.30:FF:000519">
    <property type="entry name" value="Muscle M-line assembly protein unc-89-like Protein"/>
    <property type="match status" value="1"/>
</dbReference>
<evidence type="ECO:0000313" key="23">
    <source>
        <dbReference type="RefSeq" id="XP_026738492.1"/>
    </source>
</evidence>
<dbReference type="InParanoid" id="A0A7E5WDI2"/>
<dbReference type="SUPFAM" id="SSF49265">
    <property type="entry name" value="Fibronectin type III"/>
    <property type="match status" value="1"/>
</dbReference>
<evidence type="ECO:0000259" key="21">
    <source>
        <dbReference type="PROSITE" id="PS50853"/>
    </source>
</evidence>
<dbReference type="GO" id="GO:0045214">
    <property type="term" value="P:sarcomere organization"/>
    <property type="evidence" value="ECO:0007669"/>
    <property type="project" value="UniProtKB-ARBA"/>
</dbReference>
<feature type="domain" description="Protein kinase" evidence="19">
    <location>
        <begin position="3489"/>
        <end position="3744"/>
    </location>
</feature>
<dbReference type="SUPFAM" id="SSF48726">
    <property type="entry name" value="Immunoglobulin"/>
    <property type="match status" value="20"/>
</dbReference>
<dbReference type="FunFam" id="2.60.40.10:FF:000345">
    <property type="entry name" value="Muscle M-line assembly protein unc-89"/>
    <property type="match status" value="3"/>
</dbReference>
<feature type="compositionally biased region" description="Polar residues" evidence="16">
    <location>
        <begin position="364"/>
        <end position="373"/>
    </location>
</feature>
<feature type="compositionally biased region" description="Polar residues" evidence="16">
    <location>
        <begin position="623"/>
        <end position="637"/>
    </location>
</feature>
<dbReference type="SMART" id="SM00409">
    <property type="entry name" value="IG"/>
    <property type="match status" value="20"/>
</dbReference>
<dbReference type="GO" id="GO:0004672">
    <property type="term" value="F:protein kinase activity"/>
    <property type="evidence" value="ECO:0007669"/>
    <property type="project" value="InterPro"/>
</dbReference>
<dbReference type="PROSITE" id="PS50853">
    <property type="entry name" value="FN3"/>
    <property type="match status" value="2"/>
</dbReference>
<feature type="region of interest" description="Disordered" evidence="16">
    <location>
        <begin position="1795"/>
        <end position="1816"/>
    </location>
</feature>
<feature type="region of interest" description="Disordered" evidence="16">
    <location>
        <begin position="3798"/>
        <end position="3820"/>
    </location>
</feature>
<gene>
    <name evidence="23" type="primary">LOC113501514</name>
</gene>
<evidence type="ECO:0000259" key="17">
    <source>
        <dbReference type="PROSITE" id="PS50003"/>
    </source>
</evidence>
<dbReference type="SMART" id="SM00060">
    <property type="entry name" value="FN3"/>
    <property type="match status" value="2"/>
</dbReference>
<dbReference type="GO" id="GO:0007525">
    <property type="term" value="P:somatic muscle development"/>
    <property type="evidence" value="ECO:0007669"/>
    <property type="project" value="UniProtKB-ARBA"/>
</dbReference>
<feature type="region of interest" description="Disordered" evidence="16">
    <location>
        <begin position="303"/>
        <end position="387"/>
    </location>
</feature>
<feature type="region of interest" description="Disordered" evidence="16">
    <location>
        <begin position="1525"/>
        <end position="1780"/>
    </location>
</feature>
<feature type="compositionally biased region" description="Basic and acidic residues" evidence="16">
    <location>
        <begin position="322"/>
        <end position="363"/>
    </location>
</feature>
<evidence type="ECO:0000313" key="22">
    <source>
        <dbReference type="Proteomes" id="UP000322000"/>
    </source>
</evidence>
<dbReference type="Pfam" id="PF00069">
    <property type="entry name" value="Pkinase"/>
    <property type="match status" value="2"/>
</dbReference>
<dbReference type="InterPro" id="IPR000719">
    <property type="entry name" value="Prot_kinase_dom"/>
</dbReference>
<dbReference type="CTD" id="3346201"/>
<feature type="domain" description="DH" evidence="18">
    <location>
        <begin position="1"/>
        <end position="160"/>
    </location>
</feature>
<feature type="domain" description="Ig-like" evidence="20">
    <location>
        <begin position="1257"/>
        <end position="1346"/>
    </location>
</feature>
<dbReference type="PANTHER" id="PTHR47633:SF4">
    <property type="entry name" value="MYOPALLADIN ISOFORM X1"/>
    <property type="match status" value="1"/>
</dbReference>
<feature type="domain" description="Protein kinase" evidence="19">
    <location>
        <begin position="4200"/>
        <end position="4454"/>
    </location>
</feature>
<proteinExistence type="inferred from homology"/>
<evidence type="ECO:0000256" key="2">
    <source>
        <dbReference type="ARBA" id="ARBA00004613"/>
    </source>
</evidence>
<evidence type="ECO:0000256" key="6">
    <source>
        <dbReference type="ARBA" id="ARBA00022525"/>
    </source>
</evidence>
<comment type="similarity">
    <text evidence="14">Belongs to the hemolin family.</text>
</comment>
<dbReference type="InterPro" id="IPR036116">
    <property type="entry name" value="FN3_sf"/>
</dbReference>
<feature type="domain" description="Ig-like" evidence="20">
    <location>
        <begin position="2226"/>
        <end position="2323"/>
    </location>
</feature>
<feature type="compositionally biased region" description="Low complexity" evidence="16">
    <location>
        <begin position="374"/>
        <end position="387"/>
    </location>
</feature>
<dbReference type="SMART" id="SM00325">
    <property type="entry name" value="RhoGEF"/>
    <property type="match status" value="1"/>
</dbReference>
<dbReference type="InterPro" id="IPR007110">
    <property type="entry name" value="Ig-like_dom"/>
</dbReference>
<feature type="domain" description="Ig-like" evidence="20">
    <location>
        <begin position="874"/>
        <end position="968"/>
    </location>
</feature>
<keyword evidence="13" id="KW-0393">Immunoglobulin domain</keyword>
<reference evidence="23" key="1">
    <citation type="submission" date="2025-08" db="UniProtKB">
        <authorList>
            <consortium name="RefSeq"/>
        </authorList>
    </citation>
    <scope>IDENTIFICATION</scope>
</reference>
<dbReference type="InterPro" id="IPR000219">
    <property type="entry name" value="DH_dom"/>
</dbReference>
<feature type="domain" description="PH" evidence="17">
    <location>
        <begin position="172"/>
        <end position="277"/>
    </location>
</feature>
<feature type="domain" description="Ig-like" evidence="20">
    <location>
        <begin position="3018"/>
        <end position="3107"/>
    </location>
</feature>
<dbReference type="Gene3D" id="2.30.29.30">
    <property type="entry name" value="Pleckstrin-homology domain (PH domain)/Phosphotyrosine-binding domain (PTB)"/>
    <property type="match status" value="1"/>
</dbReference>
<evidence type="ECO:0000256" key="15">
    <source>
        <dbReference type="ARBA" id="ARBA00068688"/>
    </source>
</evidence>
<dbReference type="FunFam" id="2.60.40.10:FF:000425">
    <property type="entry name" value="Myosin light chain kinase"/>
    <property type="match status" value="2"/>
</dbReference>
<dbReference type="InterPro" id="IPR013783">
    <property type="entry name" value="Ig-like_fold"/>
</dbReference>
<dbReference type="Gene3D" id="1.10.510.10">
    <property type="entry name" value="Transferase(Phosphotransferase) domain 1"/>
    <property type="match status" value="2"/>
</dbReference>
<evidence type="ECO:0000259" key="20">
    <source>
        <dbReference type="PROSITE" id="PS50835"/>
    </source>
</evidence>
<dbReference type="GeneID" id="113501514"/>
<keyword evidence="11" id="KW-0514">Muscle protein</keyword>
<feature type="domain" description="Ig-like" evidence="20">
    <location>
        <begin position="2619"/>
        <end position="2710"/>
    </location>
</feature>
<dbReference type="SMART" id="SM00233">
    <property type="entry name" value="PH"/>
    <property type="match status" value="1"/>
</dbReference>
<feature type="domain" description="Ig-like" evidence="20">
    <location>
        <begin position="2423"/>
        <end position="2514"/>
    </location>
</feature>
<comment type="similarity">
    <text evidence="3">Belongs to the protein kinase superfamily. CAMK Ser/Thr protein kinase family.</text>
</comment>
<dbReference type="Proteomes" id="UP000322000">
    <property type="component" value="Chromosome 15"/>
</dbReference>
<dbReference type="OrthoDB" id="2570713at2759"/>
<dbReference type="FunFam" id="2.60.40.10:FF:000796">
    <property type="entry name" value="Muscle M-line assembly protein unc-89"/>
    <property type="match status" value="1"/>
</dbReference>
<dbReference type="KEGG" id="tnl:113501514"/>
<dbReference type="InterPro" id="IPR035899">
    <property type="entry name" value="DBL_dom_sf"/>
</dbReference>
<dbReference type="SUPFAM" id="SSF56112">
    <property type="entry name" value="Protein kinase-like (PK-like)"/>
    <property type="match status" value="2"/>
</dbReference>
<feature type="domain" description="Ig-like" evidence="20">
    <location>
        <begin position="1446"/>
        <end position="1537"/>
    </location>
</feature>
<feature type="domain" description="Ig-like" evidence="20">
    <location>
        <begin position="2127"/>
        <end position="2218"/>
    </location>
</feature>
<dbReference type="GO" id="GO:0045989">
    <property type="term" value="P:positive regulation of striated muscle contraction"/>
    <property type="evidence" value="ECO:0007669"/>
    <property type="project" value="UniProtKB-ARBA"/>
</dbReference>
<dbReference type="InterPro" id="IPR003598">
    <property type="entry name" value="Ig_sub2"/>
</dbReference>
<dbReference type="CDD" id="cd00063">
    <property type="entry name" value="FN3"/>
    <property type="match status" value="2"/>
</dbReference>
<keyword evidence="5" id="KW-0963">Cytoplasm</keyword>
<sequence length="4524" mass="507732">MQQVVSRYMKPIDKASTPKLVFDNRELLFSNFRQICEFHNTVLLEGIKYYASEPKMLGRALLRMEREFDKHVAYCRDEPRSQHLLATEPVVNKYFQDLADKLRDDKGIAEHLKLPIQRINDYQLLLKELVKYSKRLGEDCTDLQKALELFLSVPNRATDNKFIASIEGFRGNIYKLGRLLTHDWFTVTDSEGKSSERYLFLFKARILICKVKRVSDDRSVFVLKDIIKLPEIEVKENPGEPLKFELCHKVPPVSFTLAAHKEQTKTNWLSEIRKHASDVVALAEHAADDLQLEPPPEAISAEVEEKKKKREHTEVAQAEAVQETKEKRSRVEEVKTTEESQLKSKRKASTESEVAHKISKSEVTELSSVSEAQASTKVSSVSATSVKVESSKVTEHTASASQSEQNSQVTVTAAASEVKVAQETSVQSEKTSVQSLAVEQSSYKAEQATAQKTVTQQSAVQSSVASSEVQTASTTQKSATQESKTQESIQATSVEQQSSSVEESTKLATATELKTQTSVKETVTEQKSAETVSKSSVVQETTTEVKEASVVSSQQTTDVQKVEESTVEKTSGAETKTQVSGNGQTVTAEGAVEDEMSRYSRSSRLSGEYSSSSRKLSSGGRYESSSTYEGSGLTSSYSRRESGARLESSKYESGGALEGTASSRYESKYSSRTEGGSKYGIESSYESKSEAGSKYGIEYDSASKIDSIASKYGIEANAESKTEKSSYAIEGDSASKIDSIASKYGLESKYESKVESSAYGTESDTTSKIDSIASKYASKRFSIEASADGDKVEGVTSTTESSYEAVKNGGSTYESRRSKKAIANGSVSTGYEATKTVSKSESQDGKPMFTKTLEGQNIELTPEERKERNALKAPYFLVALKDTEIMENTYLRFMVNIKGDPNPDVKFYRDEKEIITTSESERVSIIRTRAERGCYELVIADVQPSDAGKYSCKAINIYGEVTSEATVTVVDDKNIFGELPPGGEGLLAKGEKATFTWKRDGQNFDPEERFKVLLGDDEDSLALVFQHVKPEDAGIYTCVAKTSTGNISCSAELTVQGAVHELHREPEKPSLIIEHREAIVSAGASAMLELQCKGFPKPNIVFKHNGKDVEADTRHKFLYEDEESMSLVIKNVSQADAGAYEVTASNELGEDTTTMHLVVKAAPKIKKKVENQTCMVSATHTVTVEIEGTPAPDVSFYKDGAEIKSSERILIVKESDEVYKITIKDAKLTDTGSYSVVAKNEINQCSDFWQWHVTSPPRVIKKMGEKKVCEEKETVTLKVETESDPAPTVKWFKNKVELSESSTVKISSVGEAHSLVITSAARSDAGEYSCEIRNSHGSTSDSCALHVRSGPQFTQRLRDLSASEGDVNVEFTVAVEAYPEPTIKWYLGDVEITEKKSVFTRVDSGNTHKLILKEVSAEYSGNYTCKVSNELGADSCQATFTVNRKPRFTKSLIDMTVDAGQTLKLDVEVEGCPEPKVKWYKDGKEVTTDARIKIERDSKRLENYHLTVTLVKEEDGGEYEVRAENEMGSVSSKSTVTVHTQEIHSRLTKEAIVESEVDDEGKKKKQSIEDDVDKGEKKSAKVAKAEAIEEKSIWDDEDDGKAKKAKVDDNEQPAATAAKQSVTEPEVAEERSVWDDTEEDKKPKTANVEEPKTKPSKGRKSITESEVIEEKSIWDDVDDGKSKQPIVEEPETPVSRKAKKSVSEPEIAEEKSFWDNEDDQKPSKPIIEEIDSPDAAKKTFSEPESVDEKSFWDENHNEQNQKPIVEERITKKKVGEKGSTKPEIIEEVPIAEDLKSSKRKSVKKQSVEEPLSAETEGRVFETVTTFKTGEGGSIIMSKVSSTRSHGAIITGPAETHTVHKMTSTSVYYEDDDFYGNRRLIQPNKPHTTSLEVEEIASHSYFLTELGHYSIPDHIRRGTYGIIEEPQTDSEAEMGSKCGRQGANRTVSIMSVSEDEMSWQNESLSREISIEDLSKSIFDIDETRKVFSKDSYVRQSSFKEDYFLGEEDEESLIVKEKSQKVYENDITEKLIHISKEFDENDFKSVDNKIDNVKNRILEEFVLGPMKNFDNITKDVTETTVERKRKSDGKLFSLEEEADDQLEALLKRSQRQRSILDDILNVEEEKAQPTTKGSTMKDGHAYESLPLVYTVEVAGTPKPTVRWLHDGKEVKPCGRVHITNDGDLFKLEIDSVMMKDAGNWQCEISNNLGKEVIKAELTVSPEADLRKPKFTTPLEAQRVMQCEPVTLKAVCTADPQPHVSWLLNGVELTPSANIVTSADAKDIDHGLKECTFTLEIPTGRHTDTGEYTIQAKNKYGVGESSARLDILLRPEIEGLKDVTAVPFEETTFIANVRANPIAEVKWSKDGYAIQPSSRYDIIEDLPNETYQLVVKKVGVEDAGVYTLTAKNEVGETAQQAKLSVHTGSPVFTKPLQKQSVRDYDDCTLKVRCDGVPKPDVLWYRDGEEISNDERHTVTTEVGGQVDSELEIKHFNASDAGKYKVRAVSLAGEAVCEAPITLEQKSPGFAHKLERQKDVDEGEPLELKAKLDGSPIPTAKWYKDGAPLSPEDSRLQQSALPDGTVKLCIERVTPADCGAYKLVISNPHGENSALCAVAVNPTPRKPSFSQELEDVKAVVGQPLKLEARLMAFPAPEIKWFKDGLPIRPSQAINFINQPGGVIGLSIDSCKPEDAGVYSLTVTNRLGEAGSKAKVEVTQKERKPAFIAELQPTKVIEGFPVKLEVKILGHPQPKIKWTHNGKEIVPDGQRVRVVSQPDGSHALLIDKAGPADAGQYGVVAANDKGESSSNADLTVASRTDDSTPQERPRLIHGLRDLTAEEGQPLSVSAPFVGNPVPEVTWTKDGVPLRPSEKILLTCDGKRVGLEINPLELPDAGVYGVKLVNPLGEDSSEGTINVRKVFQPPTFSQKFTDLQQLPTFDAKFPARVFGIPFPDITWYKNGSPLRHSDKYNLKRDGDACCLYVRDLVPDDAGVYKCVARNKEGEASCEAKLEVVDKIARKQKVEPPSFLKKIGDIEVFRGMSAKFTACATGSPEPDVEWFRNDERLFPCERIRMDKETTGLLRLTISGVDPTDVGAYRCRIYNPHGEDSCTAQLTYDTLEIQSSKRPIGDQYSDFDKMKKTGIPMPLADRPIISRMADRHLTLSWKPSIPHGPRFPVTYQVEMCEVPDGDWFTARTGLRSCVCDIRNLEPFRDYKFRIRVENKYGVSDPSPFAITHRSKLEPDPPKFIPYLEPGIDFRPETSPYFPRDFDIERPPHDGYAQAPRFLRQEHDSQYGVKGHNVNLFWFVYGYPKPKMTYFFNDEPIDIGGRYDWSYTRNGQATLFINKMLERDAGWYEAVATNEHGQSRQRVRLEVAEYPTFIRRPEEAVVLQRKTVRIEARVAGVPYPDIKWYKDWQPLAPSSRTKIQFIEPDTCILVIHDAILKDEGLYSISARNVAGSVSSSAMLHVEESEHEYSDRIREHPPRVKPSTKPFGDFYDIGDELGRGVQGVVYHAAERLTGRNYAAKIMHGHSALKPFMKNELDIMNLLNDRHLIRLYDAYEHEHTLALVLELAGGGELVRDRLLRSQGYTEREIAGYIRQVLRGVKYMHDNSVAHLGLTIGELLLSHAGSDELKLCDFGLSRRIQFGKHASLDYGMPEYVAPEVASGEGVSFGADMWSIGIITYILLSGHSPFRGVNDRETLTRIREGTWDWHDEEWWSRLSKESRDFISKLLIFNWHERMDVNTALSHPWLGLADKIYQEEYQITTDRLRNYYNLYRDWTSNAQCRNWFRRRPLSGAYEHPSKMVYPPGETYTPEATPEPQPRTREPNEQEINFKQWDHPDWEVSAKSESHYQNGPDTYLLQLRDTQFPVRLREYMKVACNRSPGYSLNVFDSYDPRTPIIHERRRFTDIMDEEIDDERRDRINNYGTETYTIRRLRHELGTRLDSYAEAQALMESKKDGQLPFFREKPQLLPIREGEQAQLSCYAVGDPKPAITWFKNDMVIAEGQRITIVEDEDGRSTLKFNPAKHHDIGFYKVVARNKVGQTVARTRVVEATTPDAPDSPTATDISDTEVLLRWKQPKYDGNSPVVCYSLQYKAGDSVEWKDAANNIDHEFFVVRGLSPDTSYQFRLASRNRIGWSDKGIPTHLVKTKNSGAAKIEVTKAMRHLQQLTESGQEVAIDEQRPKLDYSIEEKPIEWASTQQFTERYSFVSELWRGKFSIVVKGIDRSNDSVVVSKILETRPETEVQIQREFECLRRLRHERISNLLAAYQAPGSQVSALILEKLQGADILTYLASRHDYTEQMVATIVTQMLDGLQYLHWRGYCHLDLQPDNVVMASVRSIQVKLIDFGSAHKVTKLGTSVPQVGDLEYKAPEIINDEPAFPQTDIWSVGVLTYIMLSGVSPFKGEDDAETKQNISFVRFRFEHLYKEITQEATRFLMFLFKKVPLKRPLAEECYDHRWLTQSDFMNKKRERAVFLGNRLKDFSEKYHEKKAREASQADSVAAAFGNFGARQLARSNSIQDELLTTFASH</sequence>
<feature type="domain" description="Fibronectin type-III" evidence="21">
    <location>
        <begin position="3135"/>
        <end position="3235"/>
    </location>
</feature>
<evidence type="ECO:0000256" key="8">
    <source>
        <dbReference type="ARBA" id="ARBA00022741"/>
    </source>
</evidence>
<dbReference type="GO" id="GO:0031430">
    <property type="term" value="C:M band"/>
    <property type="evidence" value="ECO:0007669"/>
    <property type="project" value="UniProtKB-ARBA"/>
</dbReference>
<feature type="compositionally biased region" description="Basic and acidic residues" evidence="16">
    <location>
        <begin position="303"/>
        <end position="314"/>
    </location>
</feature>
<keyword evidence="12" id="KW-0325">Glycoprotein</keyword>
<evidence type="ECO:0000256" key="12">
    <source>
        <dbReference type="ARBA" id="ARBA00023180"/>
    </source>
</evidence>
<dbReference type="FunFam" id="2.60.40.10:FF:001036">
    <property type="entry name" value="Muscle M-line assembly protein unc-89"/>
    <property type="match status" value="1"/>
</dbReference>
<keyword evidence="10" id="KW-1015">Disulfide bond</keyword>
<dbReference type="InterPro" id="IPR036179">
    <property type="entry name" value="Ig-like_dom_sf"/>
</dbReference>
<feature type="compositionally biased region" description="Basic and acidic residues" evidence="16">
    <location>
        <begin position="638"/>
        <end position="650"/>
    </location>
</feature>
<feature type="compositionally biased region" description="Basic and acidic residues" evidence="16">
    <location>
        <begin position="1734"/>
        <end position="1780"/>
    </location>
</feature>
<dbReference type="Gene3D" id="2.60.40.10">
    <property type="entry name" value="Immunoglobulins"/>
    <property type="match status" value="22"/>
</dbReference>
<feature type="compositionally biased region" description="Polar residues" evidence="16">
    <location>
        <begin position="422"/>
        <end position="443"/>
    </location>
</feature>
<evidence type="ECO:0000256" key="4">
    <source>
        <dbReference type="ARBA" id="ARBA00022443"/>
    </source>
</evidence>
<dbReference type="FunFam" id="2.60.40.10:FF:000147">
    <property type="entry name" value="Myosin light chain kinase"/>
    <property type="match status" value="1"/>
</dbReference>
<dbReference type="PANTHER" id="PTHR47633">
    <property type="entry name" value="IMMUNOGLOBULIN"/>
    <property type="match status" value="1"/>
</dbReference>
<feature type="region of interest" description="Disordered" evidence="16">
    <location>
        <begin position="2795"/>
        <end position="2818"/>
    </location>
</feature>
<dbReference type="InterPro" id="IPR011993">
    <property type="entry name" value="PH-like_dom_sf"/>
</dbReference>
<dbReference type="FunFam" id="2.60.40.10:FF:000802">
    <property type="entry name" value="Muscle M-line assembly protein unc-89"/>
    <property type="match status" value="1"/>
</dbReference>